<evidence type="ECO:0000313" key="3">
    <source>
        <dbReference type="Proteomes" id="UP000285138"/>
    </source>
</evidence>
<name>A0A424YB85_9FIRM</name>
<evidence type="ECO:0000313" key="2">
    <source>
        <dbReference type="EMBL" id="RQD74167.1"/>
    </source>
</evidence>
<proteinExistence type="predicted"/>
<dbReference type="InterPro" id="IPR045001">
    <property type="entry name" value="DRG"/>
</dbReference>
<dbReference type="SUPFAM" id="SSF81271">
    <property type="entry name" value="TGS-like"/>
    <property type="match status" value="1"/>
</dbReference>
<dbReference type="Pfam" id="PF01926">
    <property type="entry name" value="MMR_HSR1"/>
    <property type="match status" value="1"/>
</dbReference>
<dbReference type="EMBL" id="QZAA01000215">
    <property type="protein sequence ID" value="RQD74167.1"/>
    <property type="molecule type" value="Genomic_DNA"/>
</dbReference>
<dbReference type="PROSITE" id="PS51880">
    <property type="entry name" value="TGS"/>
    <property type="match status" value="1"/>
</dbReference>
<feature type="domain" description="TGS" evidence="1">
    <location>
        <begin position="244"/>
        <end position="318"/>
    </location>
</feature>
<dbReference type="PANTHER" id="PTHR43127">
    <property type="entry name" value="DEVELOPMENTALLY-REGULATED GTP-BINDING PROTEIN 2"/>
    <property type="match status" value="1"/>
</dbReference>
<dbReference type="AlphaFoldDB" id="A0A424YB85"/>
<reference evidence="2 3" key="1">
    <citation type="submission" date="2018-08" db="EMBL/GenBank/DDBJ databases">
        <title>The metabolism and importance of syntrophic acetate oxidation coupled to methane or sulfide production in haloalkaline environments.</title>
        <authorList>
            <person name="Timmers P.H.A."/>
            <person name="Vavourakis C.D."/>
            <person name="Sorokin D.Y."/>
            <person name="Sinninghe Damste J.S."/>
            <person name="Muyzer G."/>
            <person name="Stams A.J.M."/>
            <person name="Plugge C.M."/>
        </authorList>
    </citation>
    <scope>NUCLEOTIDE SEQUENCE [LARGE SCALE GENOMIC DNA]</scope>
    <source>
        <strain evidence="2">MSAO_Bac1</strain>
    </source>
</reference>
<dbReference type="InterPro" id="IPR006073">
    <property type="entry name" value="GTP-bd"/>
</dbReference>
<gene>
    <name evidence="2" type="ORF">D5R97_08205</name>
</gene>
<dbReference type="InterPro" id="IPR012675">
    <property type="entry name" value="Beta-grasp_dom_sf"/>
</dbReference>
<dbReference type="Gene3D" id="3.10.20.30">
    <property type="match status" value="1"/>
</dbReference>
<dbReference type="Pfam" id="PF02824">
    <property type="entry name" value="TGS"/>
    <property type="match status" value="1"/>
</dbReference>
<dbReference type="CDD" id="cd01666">
    <property type="entry name" value="TGS_DRG"/>
    <property type="match status" value="1"/>
</dbReference>
<dbReference type="PRINTS" id="PR00326">
    <property type="entry name" value="GTP1OBG"/>
</dbReference>
<dbReference type="InterPro" id="IPR027417">
    <property type="entry name" value="P-loop_NTPase"/>
</dbReference>
<accession>A0A424YB85</accession>
<dbReference type="Gene3D" id="3.40.50.300">
    <property type="entry name" value="P-loop containing nucleotide triphosphate hydrolases"/>
    <property type="match status" value="1"/>
</dbReference>
<comment type="caution">
    <text evidence="2">The sequence shown here is derived from an EMBL/GenBank/DDBJ whole genome shotgun (WGS) entry which is preliminary data.</text>
</comment>
<protein>
    <submittedName>
        <fullName evidence="2">TGS domain-containing protein</fullName>
    </submittedName>
</protein>
<dbReference type="SUPFAM" id="SSF52540">
    <property type="entry name" value="P-loop containing nucleoside triphosphate hydrolases"/>
    <property type="match status" value="1"/>
</dbReference>
<evidence type="ECO:0000259" key="1">
    <source>
        <dbReference type="PROSITE" id="PS51880"/>
    </source>
</evidence>
<dbReference type="InterPro" id="IPR004095">
    <property type="entry name" value="TGS"/>
</dbReference>
<dbReference type="InterPro" id="IPR012676">
    <property type="entry name" value="TGS-like"/>
</dbReference>
<dbReference type="Proteomes" id="UP000285138">
    <property type="component" value="Unassembled WGS sequence"/>
</dbReference>
<dbReference type="GO" id="GO:0005525">
    <property type="term" value="F:GTP binding"/>
    <property type="evidence" value="ECO:0007669"/>
    <property type="project" value="InterPro"/>
</dbReference>
<organism evidence="2 3">
    <name type="scientific">Candidatus Syntrophonatronum acetioxidans</name>
    <dbReference type="NCBI Taxonomy" id="1795816"/>
    <lineage>
        <taxon>Bacteria</taxon>
        <taxon>Bacillati</taxon>
        <taxon>Bacillota</taxon>
        <taxon>Clostridia</taxon>
        <taxon>Eubacteriales</taxon>
        <taxon>Syntrophomonadaceae</taxon>
        <taxon>Candidatus Syntrophonatronum</taxon>
    </lineage>
</organism>
<sequence length="319" mass="35575">MPANLSPQYYEAEEAYKKAKTTEEKIEALQQMLSTIPKHKGTEKMQADIKKRLAAIRKEGKKKKSKSAYNPFHVEKQGAGQVVLVGYPNTGKSTLIGALTRAKVKIADYPFTTTVPLAGMMPYMDVKVQLVDTPPIAPEMTPPGLTGTIKEADALLVLIDISSGECLDQLEETLSFLKEKNIISPDLKESSLPYLIIANKGDMESSQENLDIIKEMYPEVEIHSISTKEGDLEFLKKLIFDMLDVIRIYSKAPGKETDLEKPFTLKRGSSVLDFAEGIHKDFRENLKNAFVWGSSKFDGQAVPRDYILEDGDIVELNVD</sequence>
<dbReference type="GO" id="GO:0003924">
    <property type="term" value="F:GTPase activity"/>
    <property type="evidence" value="ECO:0007669"/>
    <property type="project" value="InterPro"/>
</dbReference>